<dbReference type="InterPro" id="IPR042176">
    <property type="entry name" value="Pantoate_ligase_C"/>
</dbReference>
<comment type="caution">
    <text evidence="9">The sequence shown here is derived from an EMBL/GenBank/DDBJ whole genome shotgun (WGS) entry which is preliminary data.</text>
</comment>
<accession>G4D3G0</accession>
<keyword evidence="3 8" id="KW-0436">Ligase</keyword>
<feature type="binding site" evidence="8">
    <location>
        <position position="198"/>
    </location>
    <ligand>
        <name>ATP</name>
        <dbReference type="ChEBI" id="CHEBI:30616"/>
    </ligand>
</feature>
<dbReference type="eggNOG" id="COG0414">
    <property type="taxonomic scope" value="Bacteria"/>
</dbReference>
<comment type="pathway">
    <text evidence="1 8">Cofactor biosynthesis; (R)-pantothenate biosynthesis; (R)-pantothenate from (R)-pantoate and beta-alanine: step 1/1.</text>
</comment>
<dbReference type="Gene3D" id="3.40.50.620">
    <property type="entry name" value="HUPs"/>
    <property type="match status" value="1"/>
</dbReference>
<keyword evidence="8" id="KW-0963">Cytoplasm</keyword>
<reference evidence="9 10" key="1">
    <citation type="submission" date="2011-06" db="EMBL/GenBank/DDBJ databases">
        <authorList>
            <person name="Muzny D."/>
            <person name="Qin X."/>
            <person name="Deng J."/>
            <person name="Jiang H."/>
            <person name="Liu Y."/>
            <person name="Qu J."/>
            <person name="Song X.-Z."/>
            <person name="Zhang L."/>
            <person name="Thornton R."/>
            <person name="Coyle M."/>
            <person name="Francisco L."/>
            <person name="Jackson L."/>
            <person name="Javaid M."/>
            <person name="Korchina V."/>
            <person name="Kovar C."/>
            <person name="Mata R."/>
            <person name="Mathew T."/>
            <person name="Ngo R."/>
            <person name="Nguyen L."/>
            <person name="Nguyen N."/>
            <person name="Okwuonu G."/>
            <person name="Ongeri F."/>
            <person name="Pham C."/>
            <person name="Simmons D."/>
            <person name="Wilczek-Boney K."/>
            <person name="Hale W."/>
            <person name="Jakkamsetti A."/>
            <person name="Pham P."/>
            <person name="Ruth R."/>
            <person name="San Lucas F."/>
            <person name="Warren J."/>
            <person name="Zhang J."/>
            <person name="Zhao Z."/>
            <person name="Zhou C."/>
            <person name="Zhu D."/>
            <person name="Lee S."/>
            <person name="Bess C."/>
            <person name="Blankenburg K."/>
            <person name="Forbes L."/>
            <person name="Fu Q."/>
            <person name="Gubbala S."/>
            <person name="Hirani K."/>
            <person name="Jayaseelan J.C."/>
            <person name="Lara F."/>
            <person name="Munidasa M."/>
            <person name="Palculict T."/>
            <person name="Patil S."/>
            <person name="Pu L.-L."/>
            <person name="Saada N."/>
            <person name="Tang L."/>
            <person name="Weissenberger G."/>
            <person name="Zhu Y."/>
            <person name="Hemphill L."/>
            <person name="Shang Y."/>
            <person name="Youmans B."/>
            <person name="Ayvaz T."/>
            <person name="Ross M."/>
            <person name="Santibanez J."/>
            <person name="Aqrawi P."/>
            <person name="Gross S."/>
            <person name="Joshi V."/>
            <person name="Fowler G."/>
            <person name="Nazareth L."/>
            <person name="Reid J."/>
            <person name="Worley K."/>
            <person name="Petrosino J."/>
            <person name="Highlander S."/>
            <person name="Gibbs R."/>
        </authorList>
    </citation>
    <scope>NUCLEOTIDE SEQUENCE [LARGE SCALE GENOMIC DNA]</scope>
    <source>
        <strain evidence="9 10">ATCC 29427</strain>
    </source>
</reference>
<dbReference type="CDD" id="cd00560">
    <property type="entry name" value="PanC"/>
    <property type="match status" value="1"/>
</dbReference>
<comment type="subcellular location">
    <subcellularLocation>
        <location evidence="8">Cytoplasm</location>
    </subcellularLocation>
</comment>
<keyword evidence="10" id="KW-1185">Reference proteome</keyword>
<feature type="binding site" evidence="8">
    <location>
        <position position="84"/>
    </location>
    <ligand>
        <name>beta-alanine</name>
        <dbReference type="ChEBI" id="CHEBI:57966"/>
    </ligand>
</feature>
<evidence type="ECO:0000256" key="5">
    <source>
        <dbReference type="ARBA" id="ARBA00022741"/>
    </source>
</evidence>
<evidence type="ECO:0000256" key="6">
    <source>
        <dbReference type="ARBA" id="ARBA00022840"/>
    </source>
</evidence>
<dbReference type="PANTHER" id="PTHR21299">
    <property type="entry name" value="CYTIDYLATE KINASE/PANTOATE-BETA-ALANINE LIGASE"/>
    <property type="match status" value="1"/>
</dbReference>
<proteinExistence type="inferred from homology"/>
<comment type="similarity">
    <text evidence="2 8">Belongs to the pantothenate synthetase family.</text>
</comment>
<keyword evidence="5 8" id="KW-0547">Nucleotide-binding</keyword>
<keyword evidence="6 8" id="KW-0067">ATP-binding</keyword>
<dbReference type="PANTHER" id="PTHR21299:SF1">
    <property type="entry name" value="PANTOATE--BETA-ALANINE LIGASE"/>
    <property type="match status" value="1"/>
</dbReference>
<dbReference type="Proteomes" id="UP000003422">
    <property type="component" value="Unassembled WGS sequence"/>
</dbReference>
<evidence type="ECO:0000313" key="10">
    <source>
        <dbReference type="Proteomes" id="UP000003422"/>
    </source>
</evidence>
<feature type="binding site" evidence="8">
    <location>
        <position position="84"/>
    </location>
    <ligand>
        <name>(R)-pantoate</name>
        <dbReference type="ChEBI" id="CHEBI:15980"/>
    </ligand>
</feature>
<evidence type="ECO:0000256" key="4">
    <source>
        <dbReference type="ARBA" id="ARBA00022655"/>
    </source>
</evidence>
<dbReference type="AlphaFoldDB" id="G4D3G0"/>
<feature type="binding site" evidence="8">
    <location>
        <position position="175"/>
    </location>
    <ligand>
        <name>(R)-pantoate</name>
        <dbReference type="ChEBI" id="CHEBI:15980"/>
    </ligand>
</feature>
<dbReference type="InterPro" id="IPR003721">
    <property type="entry name" value="Pantoate_ligase"/>
</dbReference>
<dbReference type="NCBIfam" id="TIGR00125">
    <property type="entry name" value="cyt_tran_rel"/>
    <property type="match status" value="1"/>
</dbReference>
<protein>
    <recommendedName>
        <fullName evidence="8">Pantothenate synthetase</fullName>
        <shortName evidence="8">PS</shortName>
        <ecNumber evidence="8">6.3.2.1</ecNumber>
    </recommendedName>
    <alternativeName>
        <fullName evidence="8">Pantoate--beta-alanine ligase</fullName>
    </alternativeName>
    <alternativeName>
        <fullName evidence="8">Pantoate-activating enzyme</fullName>
    </alternativeName>
</protein>
<sequence>MLVIFLFYGLNVVLSLIKFRGENMKVVKTVAEVREIVNPIKLQGKKIGLVPTMGFLHDGHMSLIKRAREDNDFVMVSIFLNPTQFGPNEDLDNYPKDLESDLSKCEAQGVDLVFTPDVDDMYDNLKTYVKVEELTNQLCGMSRPIHFQGVCTVVSKLFNISKADRGYFGQKDAQQLAVLRKMVKDLNFDIELIGCPIVREADGLAMSSRNKYLNEQERKDALCLYKSIQKAKEIIGKGVASKDIISAMTEVINEVPYAKIDYIQVVDSEFLQPVETVEGDVLVALAVDMGSARLIDNFTYEV</sequence>
<comment type="miscellaneous">
    <text evidence="8">The reaction proceeds by a bi uni uni bi ping pong mechanism.</text>
</comment>
<keyword evidence="4 8" id="KW-0566">Pantothenate biosynthesis</keyword>
<evidence type="ECO:0000256" key="8">
    <source>
        <dbReference type="HAMAP-Rule" id="MF_00158"/>
    </source>
</evidence>
<evidence type="ECO:0000313" key="9">
    <source>
        <dbReference type="EMBL" id="EGY79926.1"/>
    </source>
</evidence>
<dbReference type="FunFam" id="3.30.1300.10:FF:000001">
    <property type="entry name" value="Pantothenate synthetase"/>
    <property type="match status" value="1"/>
</dbReference>
<feature type="binding site" evidence="8">
    <location>
        <begin position="169"/>
        <end position="172"/>
    </location>
    <ligand>
        <name>ATP</name>
        <dbReference type="ChEBI" id="CHEBI:30616"/>
    </ligand>
</feature>
<dbReference type="STRING" id="997350.HMPREF9129_0940"/>
<dbReference type="HOGENOM" id="CLU_047148_0_0_9"/>
<dbReference type="GO" id="GO:0015940">
    <property type="term" value="P:pantothenate biosynthetic process"/>
    <property type="evidence" value="ECO:0007669"/>
    <property type="project" value="UniProtKB-UniRule"/>
</dbReference>
<name>G4D3G0_9FIRM</name>
<dbReference type="Pfam" id="PF02569">
    <property type="entry name" value="Pantoate_ligase"/>
    <property type="match status" value="1"/>
</dbReference>
<dbReference type="EC" id="6.3.2.1" evidence="8"/>
<evidence type="ECO:0000256" key="7">
    <source>
        <dbReference type="ARBA" id="ARBA00048258"/>
    </source>
</evidence>
<comment type="subunit">
    <text evidence="8">Homodimer.</text>
</comment>
<comment type="catalytic activity">
    <reaction evidence="7 8">
        <text>(R)-pantoate + beta-alanine + ATP = (R)-pantothenate + AMP + diphosphate + H(+)</text>
        <dbReference type="Rhea" id="RHEA:10912"/>
        <dbReference type="ChEBI" id="CHEBI:15378"/>
        <dbReference type="ChEBI" id="CHEBI:15980"/>
        <dbReference type="ChEBI" id="CHEBI:29032"/>
        <dbReference type="ChEBI" id="CHEBI:30616"/>
        <dbReference type="ChEBI" id="CHEBI:33019"/>
        <dbReference type="ChEBI" id="CHEBI:57966"/>
        <dbReference type="ChEBI" id="CHEBI:456215"/>
        <dbReference type="EC" id="6.3.2.1"/>
    </reaction>
</comment>
<evidence type="ECO:0000256" key="1">
    <source>
        <dbReference type="ARBA" id="ARBA00004990"/>
    </source>
</evidence>
<dbReference type="UniPathway" id="UPA00028">
    <property type="reaction ID" value="UER00005"/>
</dbReference>
<dbReference type="InterPro" id="IPR004821">
    <property type="entry name" value="Cyt_trans-like"/>
</dbReference>
<dbReference type="EMBL" id="AGBB01000085">
    <property type="protein sequence ID" value="EGY79926.1"/>
    <property type="molecule type" value="Genomic_DNA"/>
</dbReference>
<feature type="binding site" evidence="8">
    <location>
        <begin position="206"/>
        <end position="209"/>
    </location>
    <ligand>
        <name>ATP</name>
        <dbReference type="ChEBI" id="CHEBI:30616"/>
    </ligand>
</feature>
<evidence type="ECO:0000256" key="3">
    <source>
        <dbReference type="ARBA" id="ARBA00022598"/>
    </source>
</evidence>
<dbReference type="GO" id="GO:0005524">
    <property type="term" value="F:ATP binding"/>
    <property type="evidence" value="ECO:0007669"/>
    <property type="project" value="UniProtKB-KW"/>
</dbReference>
<evidence type="ECO:0000256" key="2">
    <source>
        <dbReference type="ARBA" id="ARBA00009256"/>
    </source>
</evidence>
<comment type="function">
    <text evidence="8">Catalyzes the condensation of pantoate with beta-alanine in an ATP-dependent reaction via a pantoyl-adenylate intermediate.</text>
</comment>
<organism evidence="9 10">
    <name type="scientific">Peptoniphilus indolicus ATCC 29427</name>
    <dbReference type="NCBI Taxonomy" id="997350"/>
    <lineage>
        <taxon>Bacteria</taxon>
        <taxon>Bacillati</taxon>
        <taxon>Bacillota</taxon>
        <taxon>Tissierellia</taxon>
        <taxon>Tissierellales</taxon>
        <taxon>Peptoniphilaceae</taxon>
        <taxon>Peptoniphilus</taxon>
    </lineage>
</organism>
<dbReference type="GO" id="GO:0005829">
    <property type="term" value="C:cytosol"/>
    <property type="evidence" value="ECO:0007669"/>
    <property type="project" value="TreeGrafter"/>
</dbReference>
<gene>
    <name evidence="8 9" type="primary">panC</name>
    <name evidence="9" type="ORF">HMPREF9129_0940</name>
</gene>
<dbReference type="InterPro" id="IPR014729">
    <property type="entry name" value="Rossmann-like_a/b/a_fold"/>
</dbReference>
<dbReference type="HAMAP" id="MF_00158">
    <property type="entry name" value="PanC"/>
    <property type="match status" value="1"/>
</dbReference>
<dbReference type="Gene3D" id="3.30.1300.10">
    <property type="entry name" value="Pantoate-beta-alanine ligase, C-terminal domain"/>
    <property type="match status" value="1"/>
</dbReference>
<dbReference type="PATRIC" id="fig|997350.3.peg.907"/>
<feature type="active site" description="Proton donor" evidence="8">
    <location>
        <position position="60"/>
    </location>
</feature>
<feature type="binding site" evidence="8">
    <location>
        <begin position="53"/>
        <end position="60"/>
    </location>
    <ligand>
        <name>ATP</name>
        <dbReference type="ChEBI" id="CHEBI:30616"/>
    </ligand>
</feature>
<dbReference type="FunFam" id="3.40.50.620:FF:000013">
    <property type="entry name" value="Pantothenate synthetase"/>
    <property type="match status" value="1"/>
</dbReference>
<dbReference type="GO" id="GO:0004592">
    <property type="term" value="F:pantoate-beta-alanine ligase activity"/>
    <property type="evidence" value="ECO:0007669"/>
    <property type="project" value="UniProtKB-UniRule"/>
</dbReference>
<dbReference type="SUPFAM" id="SSF52374">
    <property type="entry name" value="Nucleotidylyl transferase"/>
    <property type="match status" value="1"/>
</dbReference>
<dbReference type="NCBIfam" id="TIGR00018">
    <property type="entry name" value="panC"/>
    <property type="match status" value="1"/>
</dbReference>